<dbReference type="CDD" id="cd17477">
    <property type="entry name" value="MFS_YcaD_like"/>
    <property type="match status" value="1"/>
</dbReference>
<dbReference type="RefSeq" id="WP_119777852.1">
    <property type="nucleotide sequence ID" value="NZ_QYUK01000011.1"/>
</dbReference>
<dbReference type="SUPFAM" id="SSF103473">
    <property type="entry name" value="MFS general substrate transporter"/>
    <property type="match status" value="1"/>
</dbReference>
<dbReference type="EMBL" id="QYUK01000011">
    <property type="protein sequence ID" value="RJF87210.1"/>
    <property type="molecule type" value="Genomic_DNA"/>
</dbReference>
<gene>
    <name evidence="6" type="ORF">D3874_09365</name>
</gene>
<feature type="transmembrane region" description="Helical" evidence="4">
    <location>
        <begin position="173"/>
        <end position="193"/>
    </location>
</feature>
<evidence type="ECO:0000259" key="5">
    <source>
        <dbReference type="PROSITE" id="PS50850"/>
    </source>
</evidence>
<feature type="transmembrane region" description="Helical" evidence="4">
    <location>
        <begin position="146"/>
        <end position="167"/>
    </location>
</feature>
<dbReference type="InterPro" id="IPR011701">
    <property type="entry name" value="MFS"/>
</dbReference>
<evidence type="ECO:0000256" key="3">
    <source>
        <dbReference type="ARBA" id="ARBA00023136"/>
    </source>
</evidence>
<keyword evidence="7" id="KW-1185">Reference proteome</keyword>
<dbReference type="Proteomes" id="UP000284605">
    <property type="component" value="Unassembled WGS sequence"/>
</dbReference>
<feature type="transmembrane region" description="Helical" evidence="4">
    <location>
        <begin position="279"/>
        <end position="299"/>
    </location>
</feature>
<dbReference type="InterPro" id="IPR036259">
    <property type="entry name" value="MFS_trans_sf"/>
</dbReference>
<proteinExistence type="predicted"/>
<dbReference type="Gene3D" id="1.20.1250.20">
    <property type="entry name" value="MFS general substrate transporter like domains"/>
    <property type="match status" value="2"/>
</dbReference>
<feature type="transmembrane region" description="Helical" evidence="4">
    <location>
        <begin position="56"/>
        <end position="76"/>
    </location>
</feature>
<reference evidence="6 7" key="1">
    <citation type="submission" date="2018-09" db="EMBL/GenBank/DDBJ databases">
        <authorList>
            <person name="Zhu H."/>
        </authorList>
    </citation>
    <scope>NUCLEOTIDE SEQUENCE [LARGE SCALE GENOMIC DNA]</scope>
    <source>
        <strain evidence="6 7">K1W22B-8</strain>
    </source>
</reference>
<feature type="transmembrane region" description="Helical" evidence="4">
    <location>
        <begin position="368"/>
        <end position="385"/>
    </location>
</feature>
<dbReference type="PROSITE" id="PS50850">
    <property type="entry name" value="MFS"/>
    <property type="match status" value="1"/>
</dbReference>
<sequence>MTGTLDKPALEGRDRGAAPVASLFGIIACISTVGLTYSLSMPLLGLLLEAQGTPGWLIGANAAVTGVATISLAPLVPRLMRRLGVLPFLIGCTTLTAVSIVLFPLLPSLWVWFALRFILGAAVTGLFIGSEAWISYLAGESRRGRVMGFYASALAIGYTAGPALLMLTGVQGIAPFAAAAAITLAAALPLALARGDLPPFHDEGEARLIDIARSAPTAVVGVLLFGAIEAGILTLLPVWGVQNGLDALSAAQLMMWIGAGNVALQIPIGWLADKMDRRIVLVGCAAAGVVGAGAMPLLVGTAWLGPALFVLGGALMGLYTVGLALLGQRFGGSDLATANAVYIIFYGIGSMTGPPLGGSALDLAPGQGLPIVMGLGCAAFIAYALRRRAREG</sequence>
<evidence type="ECO:0000313" key="7">
    <source>
        <dbReference type="Proteomes" id="UP000284605"/>
    </source>
</evidence>
<comment type="caution">
    <text evidence="6">The sequence shown here is derived from an EMBL/GenBank/DDBJ whole genome shotgun (WGS) entry which is preliminary data.</text>
</comment>
<feature type="transmembrane region" description="Helical" evidence="4">
    <location>
        <begin position="20"/>
        <end position="44"/>
    </location>
</feature>
<dbReference type="GO" id="GO:0022857">
    <property type="term" value="F:transmembrane transporter activity"/>
    <property type="evidence" value="ECO:0007669"/>
    <property type="project" value="InterPro"/>
</dbReference>
<dbReference type="AlphaFoldDB" id="A0A418WB24"/>
<evidence type="ECO:0000313" key="6">
    <source>
        <dbReference type="EMBL" id="RJF87210.1"/>
    </source>
</evidence>
<dbReference type="OrthoDB" id="9810614at2"/>
<dbReference type="PANTHER" id="PTHR23521">
    <property type="entry name" value="TRANSPORTER MFS SUPERFAMILY"/>
    <property type="match status" value="1"/>
</dbReference>
<keyword evidence="3 4" id="KW-0472">Membrane</keyword>
<keyword evidence="1 4" id="KW-0812">Transmembrane</keyword>
<keyword evidence="2 4" id="KW-1133">Transmembrane helix</keyword>
<feature type="transmembrane region" description="Helical" evidence="4">
    <location>
        <begin position="253"/>
        <end position="272"/>
    </location>
</feature>
<feature type="transmembrane region" description="Helical" evidence="4">
    <location>
        <begin position="305"/>
        <end position="326"/>
    </location>
</feature>
<evidence type="ECO:0000256" key="4">
    <source>
        <dbReference type="SAM" id="Phobius"/>
    </source>
</evidence>
<evidence type="ECO:0000256" key="1">
    <source>
        <dbReference type="ARBA" id="ARBA00022692"/>
    </source>
</evidence>
<feature type="transmembrane region" description="Helical" evidence="4">
    <location>
        <begin position="83"/>
        <end position="103"/>
    </location>
</feature>
<dbReference type="InterPro" id="IPR047200">
    <property type="entry name" value="MFS_YcaD-like"/>
</dbReference>
<dbReference type="PROSITE" id="PS51257">
    <property type="entry name" value="PROKAR_LIPOPROTEIN"/>
    <property type="match status" value="1"/>
</dbReference>
<feature type="transmembrane region" description="Helical" evidence="4">
    <location>
        <begin position="109"/>
        <end position="134"/>
    </location>
</feature>
<dbReference type="GO" id="GO:0005886">
    <property type="term" value="C:plasma membrane"/>
    <property type="evidence" value="ECO:0007669"/>
    <property type="project" value="TreeGrafter"/>
</dbReference>
<feature type="transmembrane region" description="Helical" evidence="4">
    <location>
        <begin position="338"/>
        <end position="356"/>
    </location>
</feature>
<accession>A0A418WB24</accession>
<name>A0A418WB24_9PROT</name>
<organism evidence="6 7">
    <name type="scientific">Oleomonas cavernae</name>
    <dbReference type="NCBI Taxonomy" id="2320859"/>
    <lineage>
        <taxon>Bacteria</taxon>
        <taxon>Pseudomonadati</taxon>
        <taxon>Pseudomonadota</taxon>
        <taxon>Alphaproteobacteria</taxon>
        <taxon>Acetobacterales</taxon>
        <taxon>Acetobacteraceae</taxon>
        <taxon>Oleomonas</taxon>
    </lineage>
</organism>
<dbReference type="InterPro" id="IPR020846">
    <property type="entry name" value="MFS_dom"/>
</dbReference>
<evidence type="ECO:0000256" key="2">
    <source>
        <dbReference type="ARBA" id="ARBA00022989"/>
    </source>
</evidence>
<dbReference type="Pfam" id="PF07690">
    <property type="entry name" value="MFS_1"/>
    <property type="match status" value="1"/>
</dbReference>
<dbReference type="PANTHER" id="PTHR23521:SF3">
    <property type="entry name" value="MFS TRANSPORTER"/>
    <property type="match status" value="1"/>
</dbReference>
<protein>
    <submittedName>
        <fullName evidence="6">MFS transporter</fullName>
    </submittedName>
</protein>
<feature type="domain" description="Major facilitator superfamily (MFS) profile" evidence="5">
    <location>
        <begin position="17"/>
        <end position="392"/>
    </location>
</feature>
<feature type="transmembrane region" description="Helical" evidence="4">
    <location>
        <begin position="214"/>
        <end position="241"/>
    </location>
</feature>